<evidence type="ECO:0000313" key="2">
    <source>
        <dbReference type="Proteomes" id="UP001061361"/>
    </source>
</evidence>
<dbReference type="InterPro" id="IPR030906">
    <property type="entry name" value="Surf_polysacc"/>
</dbReference>
<dbReference type="RefSeq" id="WP_264983063.1">
    <property type="nucleotide sequence ID" value="NZ_AP026708.1"/>
</dbReference>
<sequence>MLCAIPMEIANRELDGVIYLAMHLAGHGLPTLFGERMVNEYVFRLGRGKPVVYFDKDQNADANRAVLESGGYVVNLNAEGQNLDMFPQLIELFARVSPTFSAMFVRGEAQRVRLAEAFPGDRKERVVATGHPSFDILDARFNSYHENADIVALHGRDYIQINTQFVTFNHKMGFDAYMKMVSGLKEWRDVYTNAEFLAFKQRQRDFEGEIAERFIGMAEAVAMAFPDRHVIVRPHPMEDRAFYDTRLSGKSNIFVKPDGPVRPWLATAGAVVHHSCTTGVEALLMGRTVIRFDPVRGEDGENMQARAGLRAGTVEQVIEAIRNGVMLEDVRMEQLESMRSHTANCCGQLASPRIAEYVAELAGIGETWIPEPLGMVESAKCWRKYLSKVLRARQPGRVGRKVRYALEKFPRLSLAEIRRLVDRFAEVDPDLPFCKVRELGLNTFLLTPKG</sequence>
<name>A0ABN6RU30_9BACT</name>
<dbReference type="EMBL" id="AP026708">
    <property type="protein sequence ID" value="BDQ33007.1"/>
    <property type="molecule type" value="Genomic_DNA"/>
</dbReference>
<dbReference type="NCBIfam" id="TIGR04396">
    <property type="entry name" value="surf_polysacc"/>
    <property type="match status" value="1"/>
</dbReference>
<dbReference type="Proteomes" id="UP001061361">
    <property type="component" value="Chromosome"/>
</dbReference>
<evidence type="ECO:0008006" key="3">
    <source>
        <dbReference type="Google" id="ProtNLM"/>
    </source>
</evidence>
<accession>A0ABN6RU30</accession>
<reference evidence="1" key="1">
    <citation type="submission" date="2022-08" db="EMBL/GenBank/DDBJ databases">
        <title>Genome Sequence of the sulphate-reducing bacterium, Pseudodesulfovibrio portus JCM14722.</title>
        <authorList>
            <person name="Kondo R."/>
            <person name="Kataoka T."/>
        </authorList>
    </citation>
    <scope>NUCLEOTIDE SEQUENCE</scope>
    <source>
        <strain evidence="1">JCM 14722</strain>
    </source>
</reference>
<proteinExistence type="predicted"/>
<evidence type="ECO:0000313" key="1">
    <source>
        <dbReference type="EMBL" id="BDQ33007.1"/>
    </source>
</evidence>
<protein>
    <recommendedName>
        <fullName evidence="3">Surface carbohydrate biosynthesis protein</fullName>
    </recommendedName>
</protein>
<organism evidence="1 2">
    <name type="scientific">Pseudodesulfovibrio portus</name>
    <dbReference type="NCBI Taxonomy" id="231439"/>
    <lineage>
        <taxon>Bacteria</taxon>
        <taxon>Pseudomonadati</taxon>
        <taxon>Thermodesulfobacteriota</taxon>
        <taxon>Desulfovibrionia</taxon>
        <taxon>Desulfovibrionales</taxon>
        <taxon>Desulfovibrionaceae</taxon>
    </lineage>
</organism>
<keyword evidence="2" id="KW-1185">Reference proteome</keyword>
<gene>
    <name evidence="1" type="ORF">JCM14722_05490</name>
</gene>